<name>A0A5C6S9E6_9RHOB</name>
<comment type="caution">
    <text evidence="2">The sequence shown here is derived from an EMBL/GenBank/DDBJ whole genome shotgun (WGS) entry which is preliminary data.</text>
</comment>
<dbReference type="CDD" id="cd14789">
    <property type="entry name" value="Tiki"/>
    <property type="match status" value="1"/>
</dbReference>
<organism evidence="2 3">
    <name type="scientific">Paracoccus aurantiacus</name>
    <dbReference type="NCBI Taxonomy" id="2599412"/>
    <lineage>
        <taxon>Bacteria</taxon>
        <taxon>Pseudomonadati</taxon>
        <taxon>Pseudomonadota</taxon>
        <taxon>Alphaproteobacteria</taxon>
        <taxon>Rhodobacterales</taxon>
        <taxon>Paracoccaceae</taxon>
        <taxon>Paracoccus</taxon>
    </lineage>
</organism>
<sequence length="337" mass="36882">MKHLLAAVALSFAAPAVSANECVGNNLIDELPAADQQMIRAATDAQPYHEGLLWRATKGPAQITMVGTFHFDLPEHQSMVDRLAPVIAEADTLLVELGPAEEKELQSALQSDPSLTIDTTGPTLPERLSADDWAQVSEVMQERGIPAVMVSRMRPWYLSMMMSISPCMMAEIAKGGGNNGLDWQLMEEAEDTGVPIRALEPWDTVFSMFGDMTPQEELDMIVYSLSAARHADDYAATLTDAYLAEDVWQIWEFGRIDAYRNSGLPRAEVDRLTAEAQVLMMDARNESWIAPLTEAANDAAAKGKGVVAAFGALHLPGEKGVPHLLEMDGWTLERLTK</sequence>
<keyword evidence="1" id="KW-0732">Signal</keyword>
<feature type="chain" id="PRO_5022898056" evidence="1">
    <location>
        <begin position="20"/>
        <end position="337"/>
    </location>
</feature>
<feature type="signal peptide" evidence="1">
    <location>
        <begin position="1"/>
        <end position="19"/>
    </location>
</feature>
<dbReference type="OrthoDB" id="9806326at2"/>
<dbReference type="PANTHER" id="PTHR40590">
    <property type="entry name" value="CYTOPLASMIC PROTEIN-RELATED"/>
    <property type="match status" value="1"/>
</dbReference>
<reference evidence="2 3" key="1">
    <citation type="submission" date="2019-08" db="EMBL/GenBank/DDBJ databases">
        <authorList>
            <person name="Ye J."/>
        </authorList>
    </citation>
    <scope>NUCLEOTIDE SEQUENCE [LARGE SCALE GENOMIC DNA]</scope>
    <source>
        <strain evidence="2 3">TK008</strain>
    </source>
</reference>
<dbReference type="PANTHER" id="PTHR40590:SF1">
    <property type="entry name" value="CYTOPLASMIC PROTEIN"/>
    <property type="match status" value="1"/>
</dbReference>
<gene>
    <name evidence="2" type="ORF">FQV27_04730</name>
</gene>
<protein>
    <submittedName>
        <fullName evidence="2">TraB/GumN family protein</fullName>
    </submittedName>
</protein>
<dbReference type="InterPro" id="IPR002816">
    <property type="entry name" value="TraB/PrgY/GumN_fam"/>
</dbReference>
<accession>A0A5C6S9E6</accession>
<dbReference type="InterPro" id="IPR047111">
    <property type="entry name" value="YbaP-like"/>
</dbReference>
<proteinExistence type="predicted"/>
<evidence type="ECO:0000256" key="1">
    <source>
        <dbReference type="SAM" id="SignalP"/>
    </source>
</evidence>
<dbReference type="AlphaFoldDB" id="A0A5C6S9E6"/>
<evidence type="ECO:0000313" key="3">
    <source>
        <dbReference type="Proteomes" id="UP000321562"/>
    </source>
</evidence>
<dbReference type="EMBL" id="VOPL01000001">
    <property type="protein sequence ID" value="TXB71157.1"/>
    <property type="molecule type" value="Genomic_DNA"/>
</dbReference>
<dbReference type="Pfam" id="PF01963">
    <property type="entry name" value="TraB_PrgY_gumN"/>
    <property type="match status" value="1"/>
</dbReference>
<evidence type="ECO:0000313" key="2">
    <source>
        <dbReference type="EMBL" id="TXB71157.1"/>
    </source>
</evidence>
<dbReference type="Proteomes" id="UP000321562">
    <property type="component" value="Unassembled WGS sequence"/>
</dbReference>
<dbReference type="RefSeq" id="WP_147096655.1">
    <property type="nucleotide sequence ID" value="NZ_JBHUFH010000002.1"/>
</dbReference>
<keyword evidence="3" id="KW-1185">Reference proteome</keyword>